<dbReference type="GO" id="GO:0016020">
    <property type="term" value="C:membrane"/>
    <property type="evidence" value="ECO:0007669"/>
    <property type="project" value="UniProtKB-SubCell"/>
</dbReference>
<evidence type="ECO:0000256" key="5">
    <source>
        <dbReference type="ARBA" id="ARBA00022989"/>
    </source>
</evidence>
<keyword evidence="6 10" id="KW-0472">Membrane</keyword>
<organism evidence="13 14">
    <name type="scientific">Xyrichtys novacula</name>
    <name type="common">Pearly razorfish</name>
    <name type="synonym">Hemipteronotus novacula</name>
    <dbReference type="NCBI Taxonomy" id="13765"/>
    <lineage>
        <taxon>Eukaryota</taxon>
        <taxon>Metazoa</taxon>
        <taxon>Chordata</taxon>
        <taxon>Craniata</taxon>
        <taxon>Vertebrata</taxon>
        <taxon>Euteleostomi</taxon>
        <taxon>Actinopterygii</taxon>
        <taxon>Neopterygii</taxon>
        <taxon>Teleostei</taxon>
        <taxon>Neoteleostei</taxon>
        <taxon>Acanthomorphata</taxon>
        <taxon>Eupercaria</taxon>
        <taxon>Labriformes</taxon>
        <taxon>Labridae</taxon>
        <taxon>Xyrichtys</taxon>
    </lineage>
</organism>
<evidence type="ECO:0000256" key="10">
    <source>
        <dbReference type="SAM" id="Phobius"/>
    </source>
</evidence>
<dbReference type="FunFam" id="2.60.40.10:FF:000191">
    <property type="entry name" value="Immunoglobulin superfamily member 3"/>
    <property type="match status" value="1"/>
</dbReference>
<dbReference type="PANTHER" id="PTHR12207">
    <property type="entry name" value="V-SET AND TRANSMEMBRANE DOMAIN-CONTAINING PROTEIN"/>
    <property type="match status" value="1"/>
</dbReference>
<feature type="transmembrane region" description="Helical" evidence="10">
    <location>
        <begin position="846"/>
        <end position="872"/>
    </location>
</feature>
<feature type="region of interest" description="Disordered" evidence="9">
    <location>
        <begin position="336"/>
        <end position="360"/>
    </location>
</feature>
<dbReference type="InterPro" id="IPR013151">
    <property type="entry name" value="Immunoglobulin_dom"/>
</dbReference>
<evidence type="ECO:0000256" key="4">
    <source>
        <dbReference type="ARBA" id="ARBA00022737"/>
    </source>
</evidence>
<evidence type="ECO:0000313" key="14">
    <source>
        <dbReference type="Proteomes" id="UP001178508"/>
    </source>
</evidence>
<dbReference type="InterPro" id="IPR007110">
    <property type="entry name" value="Ig-like_dom"/>
</dbReference>
<dbReference type="PANTHER" id="PTHR12207:SF3">
    <property type="entry name" value="PROSTAGLANDIN F2 RECEPTOR NEGATIVE REGULATOR"/>
    <property type="match status" value="1"/>
</dbReference>
<feature type="domain" description="Ig-like" evidence="12">
    <location>
        <begin position="143"/>
        <end position="245"/>
    </location>
</feature>
<comment type="subcellular location">
    <subcellularLocation>
        <location evidence="1">Membrane</location>
        <topology evidence="1">Single-pass membrane protein</topology>
    </subcellularLocation>
</comment>
<accession>A0AAV1HPF4</accession>
<dbReference type="Pfam" id="PF00047">
    <property type="entry name" value="ig"/>
    <property type="match status" value="1"/>
</dbReference>
<feature type="domain" description="Ig-like" evidence="12">
    <location>
        <begin position="33"/>
        <end position="130"/>
    </location>
</feature>
<keyword evidence="8" id="KW-0393">Immunoglobulin domain</keyword>
<evidence type="ECO:0000256" key="7">
    <source>
        <dbReference type="ARBA" id="ARBA00023157"/>
    </source>
</evidence>
<evidence type="ECO:0000256" key="1">
    <source>
        <dbReference type="ARBA" id="ARBA00004167"/>
    </source>
</evidence>
<dbReference type="SMART" id="SM00409">
    <property type="entry name" value="IG"/>
    <property type="match status" value="5"/>
</dbReference>
<keyword evidence="4" id="KW-0677">Repeat</keyword>
<evidence type="ECO:0000256" key="11">
    <source>
        <dbReference type="SAM" id="SignalP"/>
    </source>
</evidence>
<evidence type="ECO:0000256" key="9">
    <source>
        <dbReference type="SAM" id="MobiDB-lite"/>
    </source>
</evidence>
<protein>
    <submittedName>
        <fullName evidence="13">Prostaglandin F2 receptor negative regulator</fullName>
    </submittedName>
</protein>
<feature type="signal peptide" evidence="11">
    <location>
        <begin position="1"/>
        <end position="19"/>
    </location>
</feature>
<gene>
    <name evidence="13" type="ORF">XNOV1_A019408</name>
</gene>
<dbReference type="AlphaFoldDB" id="A0AAV1HPF4"/>
<keyword evidence="5 10" id="KW-1133">Transmembrane helix</keyword>
<dbReference type="SUPFAM" id="SSF48726">
    <property type="entry name" value="Immunoglobulin"/>
    <property type="match status" value="4"/>
</dbReference>
<feature type="chain" id="PRO_5043359521" evidence="11">
    <location>
        <begin position="20"/>
        <end position="891"/>
    </location>
</feature>
<evidence type="ECO:0000313" key="13">
    <source>
        <dbReference type="EMBL" id="CAJ1087371.1"/>
    </source>
</evidence>
<keyword evidence="14" id="KW-1185">Reference proteome</keyword>
<feature type="domain" description="Ig-like" evidence="12">
    <location>
        <begin position="275"/>
        <end position="385"/>
    </location>
</feature>
<proteinExistence type="predicted"/>
<dbReference type="InterPro" id="IPR036179">
    <property type="entry name" value="Ig-like_dom_sf"/>
</dbReference>
<dbReference type="InterPro" id="IPR003599">
    <property type="entry name" value="Ig_sub"/>
</dbReference>
<keyword evidence="13" id="KW-0675">Receptor</keyword>
<dbReference type="EMBL" id="OY660887">
    <property type="protein sequence ID" value="CAJ1087371.1"/>
    <property type="molecule type" value="Genomic_DNA"/>
</dbReference>
<keyword evidence="3 11" id="KW-0732">Signal</keyword>
<reference evidence="13" key="1">
    <citation type="submission" date="2023-08" db="EMBL/GenBank/DDBJ databases">
        <authorList>
            <person name="Alioto T."/>
            <person name="Alioto T."/>
            <person name="Gomez Garrido J."/>
        </authorList>
    </citation>
    <scope>NUCLEOTIDE SEQUENCE</scope>
</reference>
<evidence type="ECO:0000256" key="2">
    <source>
        <dbReference type="ARBA" id="ARBA00022692"/>
    </source>
</evidence>
<keyword evidence="7" id="KW-1015">Disulfide bond</keyword>
<dbReference type="InterPro" id="IPR013783">
    <property type="entry name" value="Ig-like_fold"/>
</dbReference>
<dbReference type="Gene3D" id="2.60.40.10">
    <property type="entry name" value="Immunoglobulins"/>
    <property type="match status" value="5"/>
</dbReference>
<dbReference type="FunFam" id="2.60.40.10:FF:002026">
    <property type="entry name" value="Prostaglandin F2 receptor inhibitor"/>
    <property type="match status" value="1"/>
</dbReference>
<dbReference type="InterPro" id="IPR051102">
    <property type="entry name" value="IgSF_V-set/TM_domain"/>
</dbReference>
<dbReference type="Pfam" id="PF07686">
    <property type="entry name" value="V-set"/>
    <property type="match status" value="1"/>
</dbReference>
<name>A0AAV1HPF4_XYRNO</name>
<dbReference type="Proteomes" id="UP001178508">
    <property type="component" value="Chromosome 24"/>
</dbReference>
<feature type="domain" description="Ig-like" evidence="12">
    <location>
        <begin position="701"/>
        <end position="826"/>
    </location>
</feature>
<evidence type="ECO:0000256" key="8">
    <source>
        <dbReference type="ARBA" id="ARBA00023319"/>
    </source>
</evidence>
<evidence type="ECO:0000256" key="3">
    <source>
        <dbReference type="ARBA" id="ARBA00022729"/>
    </source>
</evidence>
<evidence type="ECO:0000256" key="6">
    <source>
        <dbReference type="ARBA" id="ARBA00023136"/>
    </source>
</evidence>
<dbReference type="InterPro" id="IPR013106">
    <property type="entry name" value="Ig_V-set"/>
</dbReference>
<keyword evidence="2 10" id="KW-0812">Transmembrane</keyword>
<sequence>MDRVFALSFALFVLGGISARVVKVSSGPLIRVEGQPVSIRCDVSEYGGPREQDFEWMMSQDSSSGGSRTKIISTFDASYSHPSLSKRVASGDISVVRLHDNEVELKVAEVRTVDAGFYWCQTPSTDSEISGNYEEKVQLIVIPNTLRVSPQAPTPSVPEGSDFTLSCNVTRELTQPTYLSVTWSVKRGTSSEDILVFGPQGEVVVGSKFARRYADGGIRLVPGRNGVFELVVTRVTTSDDGIYECNGTEWTQEDGGRWVKIVESKKEMGTVTVTPTGQSLRVVLSSTSPQLLTPGNTLTLLCSVSADNLPALALEVAWLADGRDIITMERGGVVISNSSSSSSSGGGGAQGRRGEASLERTGAGEYRLGVRGVSREDGGAYTCRVRAFLEKGGRSSGGGGRWHMAAEKTSNVMMAKVATIKPSFSLSLDPVLTPQMTADPTELACHVTNITHLPPGSRLAVTWEHTSLPGVGEDPSTSHAIGSLDAHGNLIPAPSYSERMESGALSLSRVQPNTFRLKVLTTQEMDMGQYMCSVAAWTLNSQGEMIQSSELRSSALTIRWDAKRPSLNVVAKHIREASVGGATFEMSCSVAAENLGEAGYSVLIQTQDSLQSSVRTIMTLSPDSVVQHGGATDPNRRDSLVLTKASSAEFRFRLAGVQLSDRGYYWCDITAWTKQQLGQAWTKATSAESNKIRIDFEENGPSFSITIHSDASTVYPWETAMMECSLSVSGSSPKKDDLAYEVRWYFTRLRGGLVTSQVASMDRFGVVRKDTRNSSSEISIERKDTHTYLLNIHGTQDSDSGEYHCMATPWYLSASTGVWTQAAELTSTRVFLTVKFAVWESLKLPLLYGVSASVGVGLFSLVLGLVCAQCCCRNTAHTPRSRNKLMDLEMD</sequence>
<evidence type="ECO:0000259" key="12">
    <source>
        <dbReference type="PROSITE" id="PS50835"/>
    </source>
</evidence>
<dbReference type="PROSITE" id="PS50835">
    <property type="entry name" value="IG_LIKE"/>
    <property type="match status" value="5"/>
</dbReference>
<feature type="domain" description="Ig-like" evidence="12">
    <location>
        <begin position="422"/>
        <end position="552"/>
    </location>
</feature>